<evidence type="ECO:0000256" key="1">
    <source>
        <dbReference type="ARBA" id="ARBA00005417"/>
    </source>
</evidence>
<dbReference type="Gene3D" id="3.40.50.300">
    <property type="entry name" value="P-loop containing nucleotide triphosphate hydrolases"/>
    <property type="match status" value="1"/>
</dbReference>
<organism evidence="9 10">
    <name type="scientific">Pseudovibrio denitrificans</name>
    <dbReference type="NCBI Taxonomy" id="258256"/>
    <lineage>
        <taxon>Bacteria</taxon>
        <taxon>Pseudomonadati</taxon>
        <taxon>Pseudomonadota</taxon>
        <taxon>Alphaproteobacteria</taxon>
        <taxon>Hyphomicrobiales</taxon>
        <taxon>Stappiaceae</taxon>
        <taxon>Pseudovibrio</taxon>
    </lineage>
</organism>
<feature type="domain" description="ABC transporter" evidence="8">
    <location>
        <begin position="11"/>
        <end position="239"/>
    </location>
</feature>
<keyword evidence="3" id="KW-0547">Nucleotide-binding</keyword>
<proteinExistence type="inferred from homology"/>
<dbReference type="SMART" id="SM00382">
    <property type="entry name" value="AAA"/>
    <property type="match status" value="1"/>
</dbReference>
<evidence type="ECO:0000256" key="6">
    <source>
        <dbReference type="ARBA" id="ARBA00022967"/>
    </source>
</evidence>
<evidence type="ECO:0000313" key="10">
    <source>
        <dbReference type="Proteomes" id="UP000183371"/>
    </source>
</evidence>
<accession>A0A1I7AMQ9</accession>
<keyword evidence="2" id="KW-0813">Transport</keyword>
<dbReference type="PROSITE" id="PS50893">
    <property type="entry name" value="ABC_TRANSPORTER_2"/>
    <property type="match status" value="1"/>
</dbReference>
<dbReference type="PANTHER" id="PTHR43499:SF1">
    <property type="entry name" value="ABC TRANSPORTER I FAMILY MEMBER 1"/>
    <property type="match status" value="1"/>
</dbReference>
<reference evidence="10" key="1">
    <citation type="submission" date="2016-10" db="EMBL/GenBank/DDBJ databases">
        <authorList>
            <person name="Varghese N."/>
            <person name="Submissions S."/>
        </authorList>
    </citation>
    <scope>NUCLEOTIDE SEQUENCE [LARGE SCALE GENOMIC DNA]</scope>
    <source>
        <strain evidence="10">DSM 17465</strain>
    </source>
</reference>
<dbReference type="PANTHER" id="PTHR43499">
    <property type="entry name" value="ABC TRANSPORTER I FAMILY MEMBER 1"/>
    <property type="match status" value="1"/>
</dbReference>
<keyword evidence="5" id="KW-0067">ATP-binding</keyword>
<name>A0A1I7AMQ9_9HYPH</name>
<sequence length="242" mass="26184">MVSGAMNQLKLVCQGVACDRGGRRVLNHVDFEVGSSEALIVQGPNGVGKSSLLRVIAGLVAKAHGSLELEGGMAERSVAEHSHYFGHLDALKPLQTVLENLSFWRNFFEPADFGDGKVRESMSEMEALETLGIEHTASLPAGYLSAGQRRRLSVARLLVVPRPIWLLDEPTSALDKASEEVLLGLIADHINAGGVVIAATHLPLNLPNTKFLNLSPVTTESEHMFAGEDLDDYFDEDEQDEG</sequence>
<dbReference type="Pfam" id="PF00005">
    <property type="entry name" value="ABC_tran"/>
    <property type="match status" value="1"/>
</dbReference>
<evidence type="ECO:0000256" key="3">
    <source>
        <dbReference type="ARBA" id="ARBA00022741"/>
    </source>
</evidence>
<evidence type="ECO:0000256" key="2">
    <source>
        <dbReference type="ARBA" id="ARBA00022448"/>
    </source>
</evidence>
<dbReference type="Proteomes" id="UP000183371">
    <property type="component" value="Unassembled WGS sequence"/>
</dbReference>
<dbReference type="GO" id="GO:0005524">
    <property type="term" value="F:ATP binding"/>
    <property type="evidence" value="ECO:0007669"/>
    <property type="project" value="UniProtKB-KW"/>
</dbReference>
<dbReference type="InterPro" id="IPR005895">
    <property type="entry name" value="ABC_transptr_haem_export_CcmA"/>
</dbReference>
<keyword evidence="4" id="KW-0201">Cytochrome c-type biogenesis</keyword>
<comment type="similarity">
    <text evidence="1">Belongs to the ABC transporter superfamily.</text>
</comment>
<dbReference type="NCBIfam" id="TIGR01189">
    <property type="entry name" value="ccmA"/>
    <property type="match status" value="1"/>
</dbReference>
<dbReference type="InterPro" id="IPR003593">
    <property type="entry name" value="AAA+_ATPase"/>
</dbReference>
<keyword evidence="10" id="KW-1185">Reference proteome</keyword>
<dbReference type="EMBL" id="FPBD01000003">
    <property type="protein sequence ID" value="SFT76174.1"/>
    <property type="molecule type" value="Genomic_DNA"/>
</dbReference>
<dbReference type="GO" id="GO:0017004">
    <property type="term" value="P:cytochrome complex assembly"/>
    <property type="evidence" value="ECO:0007669"/>
    <property type="project" value="UniProtKB-KW"/>
</dbReference>
<evidence type="ECO:0000256" key="5">
    <source>
        <dbReference type="ARBA" id="ARBA00022840"/>
    </source>
</evidence>
<evidence type="ECO:0000313" key="9">
    <source>
        <dbReference type="EMBL" id="SFT76174.1"/>
    </source>
</evidence>
<dbReference type="InterPro" id="IPR017871">
    <property type="entry name" value="ABC_transporter-like_CS"/>
</dbReference>
<evidence type="ECO:0000259" key="8">
    <source>
        <dbReference type="PROSITE" id="PS50893"/>
    </source>
</evidence>
<dbReference type="GO" id="GO:0016887">
    <property type="term" value="F:ATP hydrolysis activity"/>
    <property type="evidence" value="ECO:0007669"/>
    <property type="project" value="InterPro"/>
</dbReference>
<evidence type="ECO:0000256" key="7">
    <source>
        <dbReference type="ARBA" id="ARBA00023136"/>
    </source>
</evidence>
<dbReference type="GO" id="GO:0022857">
    <property type="term" value="F:transmembrane transporter activity"/>
    <property type="evidence" value="ECO:0007669"/>
    <property type="project" value="InterPro"/>
</dbReference>
<dbReference type="PROSITE" id="PS00211">
    <property type="entry name" value="ABC_TRANSPORTER_1"/>
    <property type="match status" value="1"/>
</dbReference>
<dbReference type="InterPro" id="IPR003439">
    <property type="entry name" value="ABC_transporter-like_ATP-bd"/>
</dbReference>
<keyword evidence="7" id="KW-0472">Membrane</keyword>
<dbReference type="InterPro" id="IPR027417">
    <property type="entry name" value="P-loop_NTPase"/>
</dbReference>
<keyword evidence="6" id="KW-1278">Translocase</keyword>
<gene>
    <name evidence="9" type="ORF">SAMN05444141_103208</name>
</gene>
<dbReference type="SUPFAM" id="SSF52540">
    <property type="entry name" value="P-loop containing nucleoside triphosphate hydrolases"/>
    <property type="match status" value="1"/>
</dbReference>
<dbReference type="AlphaFoldDB" id="A0A1I7AMQ9"/>
<protein>
    <submittedName>
        <fullName evidence="9">Heme exporter protein A</fullName>
    </submittedName>
</protein>
<evidence type="ECO:0000256" key="4">
    <source>
        <dbReference type="ARBA" id="ARBA00022748"/>
    </source>
</evidence>